<dbReference type="InterPro" id="IPR036754">
    <property type="entry name" value="YbaK/aa-tRNA-synt-asso_dom_sf"/>
</dbReference>
<evidence type="ECO:0000256" key="1">
    <source>
        <dbReference type="ARBA" id="ARBA00009798"/>
    </source>
</evidence>
<dbReference type="GO" id="GO:0002161">
    <property type="term" value="F:aminoacyl-tRNA deacylase activity"/>
    <property type="evidence" value="ECO:0007669"/>
    <property type="project" value="InterPro"/>
</dbReference>
<evidence type="ECO:0000256" key="4">
    <source>
        <dbReference type="PIRNR" id="PIRNR006181"/>
    </source>
</evidence>
<evidence type="ECO:0000313" key="6">
    <source>
        <dbReference type="EMBL" id="CQD19882.1"/>
    </source>
</evidence>
<dbReference type="GO" id="GO:0006412">
    <property type="term" value="P:translation"/>
    <property type="evidence" value="ECO:0007669"/>
    <property type="project" value="UniProtKB-KW"/>
</dbReference>
<name>A0A0U1DQ30_9MYCO</name>
<dbReference type="GO" id="GO:0016829">
    <property type="term" value="F:lyase activity"/>
    <property type="evidence" value="ECO:0007669"/>
    <property type="project" value="UniProtKB-KW"/>
</dbReference>
<accession>A0A0U1DQ30</accession>
<dbReference type="SUPFAM" id="SSF55826">
    <property type="entry name" value="YbaK/ProRS associated domain"/>
    <property type="match status" value="1"/>
</dbReference>
<dbReference type="PANTHER" id="PTHR30411:SF0">
    <property type="entry name" value="CYS-TRNA(PRO)_CYS-TRNA(CYS) DEACYLASE YBAK"/>
    <property type="match status" value="1"/>
</dbReference>
<dbReference type="InterPro" id="IPR007214">
    <property type="entry name" value="YbaK/aa-tRNA-synth-assoc-dom"/>
</dbReference>
<dbReference type="PIRSF" id="PIRSF006181">
    <property type="entry name" value="EbsC_YbaK"/>
    <property type="match status" value="1"/>
</dbReference>
<evidence type="ECO:0000256" key="2">
    <source>
        <dbReference type="ARBA" id="ARBA00022917"/>
    </source>
</evidence>
<evidence type="ECO:0000259" key="5">
    <source>
        <dbReference type="Pfam" id="PF04073"/>
    </source>
</evidence>
<proteinExistence type="inferred from homology"/>
<comment type="similarity">
    <text evidence="1 4">Belongs to the prolyl-tRNA editing family. YbaK/EbsC subfamily.</text>
</comment>
<dbReference type="PANTHER" id="PTHR30411">
    <property type="entry name" value="CYTOPLASMIC PROTEIN"/>
    <property type="match status" value="1"/>
</dbReference>
<organism evidence="6 7">
    <name type="scientific">Mycobacterium europaeum</name>
    <dbReference type="NCBI Taxonomy" id="761804"/>
    <lineage>
        <taxon>Bacteria</taxon>
        <taxon>Bacillati</taxon>
        <taxon>Actinomycetota</taxon>
        <taxon>Actinomycetes</taxon>
        <taxon>Mycobacteriales</taxon>
        <taxon>Mycobacteriaceae</taxon>
        <taxon>Mycobacterium</taxon>
        <taxon>Mycobacterium simiae complex</taxon>
    </lineage>
</organism>
<dbReference type="EMBL" id="CTEC01000002">
    <property type="protein sequence ID" value="CQD19882.1"/>
    <property type="molecule type" value="Genomic_DNA"/>
</dbReference>
<sequence length="162" mass="16736">MARAATPALAALTKAGVPHQVVTFDHDPRERSFGDEAVHALTTERGIAAEQIYKTLVIAIPGGLAVAILPVPAQLSLKAAAAALGAAKASMAEPATAERATGYVVGAVSPFGQRRTLPTVLDTGALAWDRVYCSAGRRGWDVGVSPRDLVRLTGAITADIRA</sequence>
<keyword evidence="3 4" id="KW-0456">Lyase</keyword>
<reference evidence="7" key="1">
    <citation type="submission" date="2015-03" db="EMBL/GenBank/DDBJ databases">
        <authorList>
            <person name="Urmite Genomes"/>
        </authorList>
    </citation>
    <scope>NUCLEOTIDE SEQUENCE [LARGE SCALE GENOMIC DNA]</scope>
    <source>
        <strain evidence="7">CSUR P1344</strain>
    </source>
</reference>
<dbReference type="Gene3D" id="3.90.960.10">
    <property type="entry name" value="YbaK/aminoacyl-tRNA synthetase-associated domain"/>
    <property type="match status" value="1"/>
</dbReference>
<dbReference type="RefSeq" id="WP_090422828.1">
    <property type="nucleotide sequence ID" value="NZ_CTEC01000002.1"/>
</dbReference>
<feature type="domain" description="YbaK/aminoacyl-tRNA synthetase-associated" evidence="5">
    <location>
        <begin position="39"/>
        <end position="152"/>
    </location>
</feature>
<dbReference type="AlphaFoldDB" id="A0A0U1DQ30"/>
<keyword evidence="7" id="KW-1185">Reference proteome</keyword>
<evidence type="ECO:0000313" key="7">
    <source>
        <dbReference type="Proteomes" id="UP000199601"/>
    </source>
</evidence>
<dbReference type="InterPro" id="IPR004369">
    <property type="entry name" value="Prolyl-tRNA_editing_YbaK/EbsC"/>
</dbReference>
<dbReference type="EC" id="4.2.-.-" evidence="4"/>
<keyword evidence="2 4" id="KW-0648">Protein biosynthesis</keyword>
<dbReference type="Pfam" id="PF04073">
    <property type="entry name" value="tRNA_edit"/>
    <property type="match status" value="1"/>
</dbReference>
<dbReference type="Proteomes" id="UP000199601">
    <property type="component" value="Unassembled WGS sequence"/>
</dbReference>
<evidence type="ECO:0000256" key="3">
    <source>
        <dbReference type="ARBA" id="ARBA00023239"/>
    </source>
</evidence>
<protein>
    <recommendedName>
        <fullName evidence="4">Cys-tRNA(Pro)/Cys-tRNA(Cys) deacylase</fullName>
        <ecNumber evidence="4">4.2.-.-</ecNumber>
    </recommendedName>
</protein>
<gene>
    <name evidence="6" type="ORF">BN000_04683</name>
</gene>